<dbReference type="Pfam" id="PF13963">
    <property type="entry name" value="Transpos_assoc"/>
    <property type="match status" value="1"/>
</dbReference>
<name>A0AAV3R516_LITER</name>
<protein>
    <recommendedName>
        <fullName evidence="1">Transposase-associated domain-containing protein</fullName>
    </recommendedName>
</protein>
<comment type="caution">
    <text evidence="2">The sequence shown here is derived from an EMBL/GenBank/DDBJ whole genome shotgun (WGS) entry which is preliminary data.</text>
</comment>
<evidence type="ECO:0000313" key="2">
    <source>
        <dbReference type="EMBL" id="GAA0171415.1"/>
    </source>
</evidence>
<organism evidence="2 3">
    <name type="scientific">Lithospermum erythrorhizon</name>
    <name type="common">Purple gromwell</name>
    <name type="synonym">Lithospermum officinale var. erythrorhizon</name>
    <dbReference type="NCBI Taxonomy" id="34254"/>
    <lineage>
        <taxon>Eukaryota</taxon>
        <taxon>Viridiplantae</taxon>
        <taxon>Streptophyta</taxon>
        <taxon>Embryophyta</taxon>
        <taxon>Tracheophyta</taxon>
        <taxon>Spermatophyta</taxon>
        <taxon>Magnoliopsida</taxon>
        <taxon>eudicotyledons</taxon>
        <taxon>Gunneridae</taxon>
        <taxon>Pentapetalae</taxon>
        <taxon>asterids</taxon>
        <taxon>lamiids</taxon>
        <taxon>Boraginales</taxon>
        <taxon>Boraginaceae</taxon>
        <taxon>Boraginoideae</taxon>
        <taxon>Lithospermeae</taxon>
        <taxon>Lithospermum</taxon>
    </lineage>
</organism>
<dbReference type="EMBL" id="BAABME010007669">
    <property type="protein sequence ID" value="GAA0171415.1"/>
    <property type="molecule type" value="Genomic_DNA"/>
</dbReference>
<evidence type="ECO:0000259" key="1">
    <source>
        <dbReference type="Pfam" id="PF13963"/>
    </source>
</evidence>
<accession>A0AAV3R516</accession>
<sequence length="68" mass="7829">MSRWTDFLQSSTEYEKGVEDFLNKAFATWGIGDQISCLCKACVLRFWHRRDKVFNHLIANGIESGSVD</sequence>
<dbReference type="Proteomes" id="UP001454036">
    <property type="component" value="Unassembled WGS sequence"/>
</dbReference>
<dbReference type="InterPro" id="IPR029480">
    <property type="entry name" value="Transpos_assoc"/>
</dbReference>
<gene>
    <name evidence="2" type="ORF">LIER_25449</name>
</gene>
<reference evidence="2 3" key="1">
    <citation type="submission" date="2024-01" db="EMBL/GenBank/DDBJ databases">
        <title>The complete chloroplast genome sequence of Lithospermum erythrorhizon: insights into the phylogenetic relationship among Boraginaceae species and the maternal lineages of purple gromwells.</title>
        <authorList>
            <person name="Okada T."/>
            <person name="Watanabe K."/>
        </authorList>
    </citation>
    <scope>NUCLEOTIDE SEQUENCE [LARGE SCALE GENOMIC DNA]</scope>
</reference>
<dbReference type="AlphaFoldDB" id="A0AAV3R516"/>
<keyword evidence="3" id="KW-1185">Reference proteome</keyword>
<feature type="domain" description="Transposase-associated" evidence="1">
    <location>
        <begin position="4"/>
        <end position="64"/>
    </location>
</feature>
<proteinExistence type="predicted"/>
<evidence type="ECO:0000313" key="3">
    <source>
        <dbReference type="Proteomes" id="UP001454036"/>
    </source>
</evidence>